<dbReference type="eggNOG" id="ENOG50348R7">
    <property type="taxonomic scope" value="Bacteria"/>
</dbReference>
<reference evidence="1 2" key="1">
    <citation type="journal article" date="2010" name="Stand. Genomic Sci.">
        <title>Complete genome sequence of Meiothermus silvanus type strain (VI-R2).</title>
        <authorList>
            <person name="Sikorski J."/>
            <person name="Tindall B.J."/>
            <person name="Lowry S."/>
            <person name="Lucas S."/>
            <person name="Nolan M."/>
            <person name="Copeland A."/>
            <person name="Glavina Del Rio T."/>
            <person name="Tice H."/>
            <person name="Cheng J.F."/>
            <person name="Han C."/>
            <person name="Pitluck S."/>
            <person name="Liolios K."/>
            <person name="Ivanova N."/>
            <person name="Mavromatis K."/>
            <person name="Mikhailova N."/>
            <person name="Pati A."/>
            <person name="Goodwin L."/>
            <person name="Chen A."/>
            <person name="Palaniappan K."/>
            <person name="Land M."/>
            <person name="Hauser L."/>
            <person name="Chang Y.J."/>
            <person name="Jeffries C.D."/>
            <person name="Rohde M."/>
            <person name="Goker M."/>
            <person name="Woyke T."/>
            <person name="Bristow J."/>
            <person name="Eisen J.A."/>
            <person name="Markowitz V."/>
            <person name="Hugenholtz P."/>
            <person name="Kyrpides N.C."/>
            <person name="Klenk H.P."/>
            <person name="Lapidus A."/>
        </authorList>
    </citation>
    <scope>NUCLEOTIDE SEQUENCE [LARGE SCALE GENOMIC DNA]</scope>
    <source>
        <strain evidence="2">ATCC 700542 / DSM 9946 / VI-R2</strain>
    </source>
</reference>
<name>D7BA45_ALLS1</name>
<dbReference type="STRING" id="526227.Mesil_0550"/>
<dbReference type="Proteomes" id="UP000001916">
    <property type="component" value="Chromosome"/>
</dbReference>
<proteinExistence type="predicted"/>
<dbReference type="EMBL" id="CP002042">
    <property type="protein sequence ID" value="ADH62479.1"/>
    <property type="molecule type" value="Genomic_DNA"/>
</dbReference>
<protein>
    <submittedName>
        <fullName evidence="1">Uncharacterized protein</fullName>
    </submittedName>
</protein>
<dbReference type="HOGENOM" id="CLU_711350_0_0_0"/>
<gene>
    <name evidence="1" type="ordered locus">Mesil_0550</name>
</gene>
<keyword evidence="2" id="KW-1185">Reference proteome</keyword>
<evidence type="ECO:0000313" key="2">
    <source>
        <dbReference type="Proteomes" id="UP000001916"/>
    </source>
</evidence>
<organism evidence="1 2">
    <name type="scientific">Allomeiothermus silvanus (strain ATCC 700542 / DSM 9946 / NBRC 106475 / NCIMB 13440 / VI-R2)</name>
    <name type="common">Thermus silvanus</name>
    <dbReference type="NCBI Taxonomy" id="526227"/>
    <lineage>
        <taxon>Bacteria</taxon>
        <taxon>Thermotogati</taxon>
        <taxon>Deinococcota</taxon>
        <taxon>Deinococci</taxon>
        <taxon>Thermales</taxon>
        <taxon>Thermaceae</taxon>
        <taxon>Allomeiothermus</taxon>
    </lineage>
</organism>
<evidence type="ECO:0000313" key="1">
    <source>
        <dbReference type="EMBL" id="ADH62479.1"/>
    </source>
</evidence>
<dbReference type="OrthoDB" id="24563at2"/>
<sequence length="340" mass="37833">MISTAVWSSRIQAALGREPRSVQEALEGLRAVLKGDEVAKREFFKAARENQRFERFSRDDRVALIVWAALKEALGKSAQPLGQKAPSSLVVRKDNSVKEEVKGVKPIGDWKSPEGRVYDVYPWDIPTRVRKGARIKHPQYGQGTVLEVNGNAVTVGFKVGRKKLALKAVKGMVVDRYGHQPDRRVADAKGWLERFLASGEEVLAASRLEREEELAGNPHFSEGIISQEVVSRLEEVGIRVDPYSLEDIQRALGLLPQKEAALRELLPELSQEFSLSEAQQLARQGLSSREEALKVGRLLKELAVLRGLRFEVQRAGFAPLRAVAYRDSSGEVVYTAPVYG</sequence>
<dbReference type="AlphaFoldDB" id="D7BA45"/>
<accession>D7BA45</accession>
<dbReference type="KEGG" id="msv:Mesil_0550"/>
<dbReference type="RefSeq" id="WP_013157073.1">
    <property type="nucleotide sequence ID" value="NC_014212.1"/>
</dbReference>